<proteinExistence type="inferred from homology"/>
<comment type="similarity">
    <text evidence="1 2">Belongs to the OprB family.</text>
</comment>
<dbReference type="eggNOG" id="COG3659">
    <property type="taxonomic scope" value="Bacteria"/>
</dbReference>
<dbReference type="Pfam" id="PF04966">
    <property type="entry name" value="OprB"/>
    <property type="match status" value="2"/>
</dbReference>
<dbReference type="GO" id="GO:0016020">
    <property type="term" value="C:membrane"/>
    <property type="evidence" value="ECO:0007669"/>
    <property type="project" value="InterPro"/>
</dbReference>
<dbReference type="HOGENOM" id="CLU_672140_0_0_6"/>
<feature type="chain" id="PRO_5007230887" evidence="2">
    <location>
        <begin position="20"/>
        <end position="388"/>
    </location>
</feature>
<dbReference type="GO" id="GO:0015288">
    <property type="term" value="F:porin activity"/>
    <property type="evidence" value="ECO:0007669"/>
    <property type="project" value="InterPro"/>
</dbReference>
<keyword evidence="4" id="KW-1185">Reference proteome</keyword>
<protein>
    <submittedName>
        <fullName evidence="3">Carbohydrate-selective porin OprB</fullName>
    </submittedName>
</protein>
<organism evidence="3 4">
    <name type="scientific">Ferrimonas balearica (strain DSM 9799 / CCM 4581 / KCTC 23876 / PAT)</name>
    <dbReference type="NCBI Taxonomy" id="550540"/>
    <lineage>
        <taxon>Bacteria</taxon>
        <taxon>Pseudomonadati</taxon>
        <taxon>Pseudomonadota</taxon>
        <taxon>Gammaproteobacteria</taxon>
        <taxon>Alteromonadales</taxon>
        <taxon>Ferrimonadaceae</taxon>
        <taxon>Ferrimonas</taxon>
    </lineage>
</organism>
<evidence type="ECO:0000256" key="2">
    <source>
        <dbReference type="RuleBase" id="RU363072"/>
    </source>
</evidence>
<evidence type="ECO:0000313" key="4">
    <source>
        <dbReference type="Proteomes" id="UP000006683"/>
    </source>
</evidence>
<dbReference type="AlphaFoldDB" id="E1SVJ1"/>
<sequence>MKLATIGFVIALAPLWVQAARFGGPNAVDNQLKEDQKQHEVSARERWAEFGLNLGVDYFLVGFWASDALPKSDDNAFSGVGRFYGSWALLNREGANTGSLVWKLEHRYSFTDTAVKNLEFAAGGLGLVLPPFSDERLRLTNLYWKQTLSGGSATVVAGFLDVTDFFDVYALASPWTGFMNFAFSTGTTTVALPGDATLGVAGATMLGDNWFVIGGLTDMESDPTEPWKGFDTFFSDNRYFKSLELGWTSDQEQIYLNNAHITVWHADRSERQGTNEGQGVNVSVSAQMGAWLPFVRAGWSEDAGTLTEKSVSLGTGYYGLAEGSTLGAAVNWAEVPGADDQWTWELFYLFKPLPYLELTPDLQWVRNPALNPAQDNLLMYGIRGRIFY</sequence>
<evidence type="ECO:0000313" key="3">
    <source>
        <dbReference type="EMBL" id="ADN75337.1"/>
    </source>
</evidence>
<dbReference type="KEGG" id="fbl:Fbal_1128"/>
<dbReference type="Gene3D" id="2.40.160.180">
    <property type="entry name" value="Carbohydrate-selective porin OprB"/>
    <property type="match status" value="1"/>
</dbReference>
<gene>
    <name evidence="3" type="ordered locus">Fbal_1128</name>
</gene>
<dbReference type="InterPro" id="IPR007049">
    <property type="entry name" value="Carb-sel_porin_OprB"/>
</dbReference>
<evidence type="ECO:0000256" key="1">
    <source>
        <dbReference type="ARBA" id="ARBA00008769"/>
    </source>
</evidence>
<dbReference type="STRING" id="550540.Fbal_1128"/>
<dbReference type="GO" id="GO:0008643">
    <property type="term" value="P:carbohydrate transport"/>
    <property type="evidence" value="ECO:0007669"/>
    <property type="project" value="InterPro"/>
</dbReference>
<reference evidence="3 4" key="1">
    <citation type="journal article" date="2010" name="Stand. Genomic Sci.">
        <title>Complete genome sequence of Ferrimonas balearica type strain (PAT).</title>
        <authorList>
            <person name="Nolan M."/>
            <person name="Sikorski J."/>
            <person name="Davenport K."/>
            <person name="Lucas S."/>
            <person name="Glavina Del Rio T."/>
            <person name="Tice H."/>
            <person name="Cheng J."/>
            <person name="Goodwin L."/>
            <person name="Pitluck S."/>
            <person name="Liolios K."/>
            <person name="Ivanova N."/>
            <person name="Mavromatis K."/>
            <person name="Ovchinnikova G."/>
            <person name="Pati A."/>
            <person name="Chen A."/>
            <person name="Palaniappan K."/>
            <person name="Land M."/>
            <person name="Hauser L."/>
            <person name="Chang Y."/>
            <person name="Jeffries C."/>
            <person name="Tapia R."/>
            <person name="Brettin T."/>
            <person name="Detter J."/>
            <person name="Han C."/>
            <person name="Yasawong M."/>
            <person name="Rohde M."/>
            <person name="Tindall B."/>
            <person name="Goker M."/>
            <person name="Woyke T."/>
            <person name="Bristow J."/>
            <person name="Eisen J."/>
            <person name="Markowitz V."/>
            <person name="Hugenholtz P."/>
            <person name="Kyrpides N."/>
            <person name="Klenk H."/>
            <person name="Lapidus A."/>
        </authorList>
    </citation>
    <scope>NUCLEOTIDE SEQUENCE [LARGE SCALE GENOMIC DNA]</scope>
    <source>
        <strain evidence="4">DSM 9799 / CCM 4581 / KCTC 23876 / PAT</strain>
    </source>
</reference>
<name>E1SVJ1_FERBD</name>
<dbReference type="InterPro" id="IPR038673">
    <property type="entry name" value="OprB_sf"/>
</dbReference>
<dbReference type="EMBL" id="CP002209">
    <property type="protein sequence ID" value="ADN75337.1"/>
    <property type="molecule type" value="Genomic_DNA"/>
</dbReference>
<dbReference type="RefSeq" id="WP_013344643.1">
    <property type="nucleotide sequence ID" value="NC_014541.1"/>
</dbReference>
<accession>E1SVJ1</accession>
<dbReference type="OrthoDB" id="236886at2"/>
<dbReference type="Proteomes" id="UP000006683">
    <property type="component" value="Chromosome"/>
</dbReference>
<dbReference type="GeneID" id="67181363"/>
<keyword evidence="2" id="KW-0732">Signal</keyword>
<feature type="signal peptide" evidence="2">
    <location>
        <begin position="1"/>
        <end position="19"/>
    </location>
</feature>